<dbReference type="Gene3D" id="2.60.40.10">
    <property type="entry name" value="Immunoglobulins"/>
    <property type="match status" value="1"/>
</dbReference>
<gene>
    <name evidence="11" type="ORF">BSL78_12622</name>
</gene>
<feature type="domain" description="RHD" evidence="10">
    <location>
        <begin position="204"/>
        <end position="367"/>
    </location>
</feature>
<evidence type="ECO:0000256" key="7">
    <source>
        <dbReference type="ARBA" id="ARBA00023163"/>
    </source>
</evidence>
<dbReference type="GO" id="GO:0005667">
    <property type="term" value="C:transcription regulator complex"/>
    <property type="evidence" value="ECO:0007669"/>
    <property type="project" value="TreeGrafter"/>
</dbReference>
<dbReference type="PANTHER" id="PTHR12533:SF7">
    <property type="entry name" value="NFAT NUCLEAR FACTOR, ISOFORM B"/>
    <property type="match status" value="1"/>
</dbReference>
<dbReference type="InterPro" id="IPR037059">
    <property type="entry name" value="RHD_DNA_bind_dom_sf"/>
</dbReference>
<keyword evidence="5" id="KW-0805">Transcription regulation</keyword>
<dbReference type="InterPro" id="IPR014756">
    <property type="entry name" value="Ig_E-set"/>
</dbReference>
<evidence type="ECO:0000313" key="11">
    <source>
        <dbReference type="EMBL" id="PIK50493.1"/>
    </source>
</evidence>
<dbReference type="Proteomes" id="UP000230750">
    <property type="component" value="Unassembled WGS sequence"/>
</dbReference>
<evidence type="ECO:0000256" key="5">
    <source>
        <dbReference type="ARBA" id="ARBA00023015"/>
    </source>
</evidence>
<sequence>MASQSLQVDLSVKTDTCIDGQMLGKAVVQNFCTLPSNNQHSSQIVECFPSAEPVSLTEFLDDQSDDGYATSPASSTSPGSMWSVETTPSTVDEDTISSITSFWDEMSNDSTMFKPSLKRSADSSAHGTVRKCLKLVEGPQHAEVPKQAADFSSALKHSQLLLHLAGTPTDDPIISLQESSKCPVQSNIKSSKTGCRKVTRPKSRKLPGLSVPCPPSQDGIELTIVDQPERHHRARYLVEGSRGCVKNEAKVGFPTVQLKGWNQAAELMVFIVTDQGKVRPHGYYQACKVTGQNATPCSEVDMEGTKVIRIPWQPQEHGGVMEMRIDCVGILKLRNADVEHNGGLYRSKKKSTSVRMAFRVLLPGSKGVTAIQTISSLVCCTQPLGHPEIIKRSLTECSAAGGQELFIIGKNFINKNCEVKLLELSGAGKSTWVGSCKIDKSLFHNTHILCTIPPYKVMDIQRPVEVYLVVSCGGGKSSELMAHPITYIPIPEPKTEIEPVQEPVPDLSNAAVLQLLASRLSCTKDSSPPILKLSDQIPLISMGQPLDLKRNSVDLVNQQTQMLQQQIIQQTQKQSFEDLMKVAAGLMTKSDIVPDVEPMQVVSPAIDLNASLPPSTALLSSVPVVHQQKPTQNLLQGLSDLLVTSSSPNVLSAPASNVLSAQPGFINLTEPTLFSSTVADNIKPAASTLSTSAPSVINSSLVDIFGSASNFTLNNPTMISDVKPENSAGLLTGAALEDGTV</sequence>
<proteinExistence type="predicted"/>
<dbReference type="InterPro" id="IPR013783">
    <property type="entry name" value="Ig-like_fold"/>
</dbReference>
<evidence type="ECO:0000256" key="8">
    <source>
        <dbReference type="ARBA" id="ARBA00023242"/>
    </source>
</evidence>
<dbReference type="PROSITE" id="PS50254">
    <property type="entry name" value="REL_2"/>
    <property type="match status" value="1"/>
</dbReference>
<evidence type="ECO:0000259" key="10">
    <source>
        <dbReference type="PROSITE" id="PS50254"/>
    </source>
</evidence>
<dbReference type="SUPFAM" id="SSF49417">
    <property type="entry name" value="p53-like transcription factors"/>
    <property type="match status" value="1"/>
</dbReference>
<accession>A0A2G8KR65</accession>
<comment type="subcellular location">
    <subcellularLocation>
        <location evidence="2">Cytoplasm</location>
    </subcellularLocation>
    <subcellularLocation>
        <location evidence="1">Nucleus</location>
    </subcellularLocation>
</comment>
<dbReference type="SUPFAM" id="SSF81296">
    <property type="entry name" value="E set domains"/>
    <property type="match status" value="1"/>
</dbReference>
<feature type="compositionally biased region" description="Low complexity" evidence="9">
    <location>
        <begin position="67"/>
        <end position="80"/>
    </location>
</feature>
<dbReference type="GO" id="GO:0000978">
    <property type="term" value="F:RNA polymerase II cis-regulatory region sequence-specific DNA binding"/>
    <property type="evidence" value="ECO:0007669"/>
    <property type="project" value="TreeGrafter"/>
</dbReference>
<dbReference type="InterPro" id="IPR011539">
    <property type="entry name" value="RHD_DNA_bind_dom"/>
</dbReference>
<keyword evidence="4" id="KW-0597">Phosphoprotein</keyword>
<name>A0A2G8KR65_STIJA</name>
<reference evidence="11 12" key="1">
    <citation type="journal article" date="2017" name="PLoS Biol.">
        <title>The sea cucumber genome provides insights into morphological evolution and visceral regeneration.</title>
        <authorList>
            <person name="Zhang X."/>
            <person name="Sun L."/>
            <person name="Yuan J."/>
            <person name="Sun Y."/>
            <person name="Gao Y."/>
            <person name="Zhang L."/>
            <person name="Li S."/>
            <person name="Dai H."/>
            <person name="Hamel J.F."/>
            <person name="Liu C."/>
            <person name="Yu Y."/>
            <person name="Liu S."/>
            <person name="Lin W."/>
            <person name="Guo K."/>
            <person name="Jin S."/>
            <person name="Xu P."/>
            <person name="Storey K.B."/>
            <person name="Huan P."/>
            <person name="Zhang T."/>
            <person name="Zhou Y."/>
            <person name="Zhang J."/>
            <person name="Lin C."/>
            <person name="Li X."/>
            <person name="Xing L."/>
            <person name="Huo D."/>
            <person name="Sun M."/>
            <person name="Wang L."/>
            <person name="Mercier A."/>
            <person name="Li F."/>
            <person name="Yang H."/>
            <person name="Xiang J."/>
        </authorList>
    </citation>
    <scope>NUCLEOTIDE SEQUENCE [LARGE SCALE GENOMIC DNA]</scope>
    <source>
        <strain evidence="11">Shaxun</strain>
        <tissue evidence="11">Muscle</tissue>
    </source>
</reference>
<dbReference type="InterPro" id="IPR008366">
    <property type="entry name" value="NFAT"/>
</dbReference>
<comment type="caution">
    <text evidence="11">The sequence shown here is derived from an EMBL/GenBank/DDBJ whole genome shotgun (WGS) entry which is preliminary data.</text>
</comment>
<organism evidence="11 12">
    <name type="scientific">Stichopus japonicus</name>
    <name type="common">Sea cucumber</name>
    <dbReference type="NCBI Taxonomy" id="307972"/>
    <lineage>
        <taxon>Eukaryota</taxon>
        <taxon>Metazoa</taxon>
        <taxon>Echinodermata</taxon>
        <taxon>Eleutherozoa</taxon>
        <taxon>Echinozoa</taxon>
        <taxon>Holothuroidea</taxon>
        <taxon>Aspidochirotacea</taxon>
        <taxon>Aspidochirotida</taxon>
        <taxon>Stichopodidae</taxon>
        <taxon>Apostichopus</taxon>
    </lineage>
</organism>
<keyword evidence="8" id="KW-0539">Nucleus</keyword>
<dbReference type="OrthoDB" id="5346094at2759"/>
<dbReference type="InterPro" id="IPR032397">
    <property type="entry name" value="RHD_dimer"/>
</dbReference>
<keyword evidence="6" id="KW-0238">DNA-binding</keyword>
<dbReference type="Pfam" id="PF16179">
    <property type="entry name" value="RHD_dimer"/>
    <property type="match status" value="1"/>
</dbReference>
<dbReference type="EMBL" id="MRZV01000418">
    <property type="protein sequence ID" value="PIK50493.1"/>
    <property type="molecule type" value="Genomic_DNA"/>
</dbReference>
<evidence type="ECO:0000256" key="9">
    <source>
        <dbReference type="SAM" id="MobiDB-lite"/>
    </source>
</evidence>
<dbReference type="GO" id="GO:0005634">
    <property type="term" value="C:nucleus"/>
    <property type="evidence" value="ECO:0007669"/>
    <property type="project" value="UniProtKB-SubCell"/>
</dbReference>
<evidence type="ECO:0000313" key="12">
    <source>
        <dbReference type="Proteomes" id="UP000230750"/>
    </source>
</evidence>
<dbReference type="FunFam" id="2.60.40.340:FF:000002">
    <property type="entry name" value="Nuclear factor of activated T-cells 5, tonicity-responsive"/>
    <property type="match status" value="1"/>
</dbReference>
<dbReference type="InterPro" id="IPR002909">
    <property type="entry name" value="IPT_dom"/>
</dbReference>
<keyword evidence="3" id="KW-0963">Cytoplasm</keyword>
<dbReference type="PANTHER" id="PTHR12533">
    <property type="entry name" value="NFAT"/>
    <property type="match status" value="1"/>
</dbReference>
<evidence type="ECO:0000256" key="6">
    <source>
        <dbReference type="ARBA" id="ARBA00023125"/>
    </source>
</evidence>
<evidence type="ECO:0000256" key="4">
    <source>
        <dbReference type="ARBA" id="ARBA00022553"/>
    </source>
</evidence>
<dbReference type="InterPro" id="IPR008967">
    <property type="entry name" value="p53-like_TF_DNA-bd_sf"/>
</dbReference>
<dbReference type="GO" id="GO:0005737">
    <property type="term" value="C:cytoplasm"/>
    <property type="evidence" value="ECO:0007669"/>
    <property type="project" value="UniProtKB-SubCell"/>
</dbReference>
<evidence type="ECO:0000256" key="1">
    <source>
        <dbReference type="ARBA" id="ARBA00004123"/>
    </source>
</evidence>
<evidence type="ECO:0000256" key="3">
    <source>
        <dbReference type="ARBA" id="ARBA00022490"/>
    </source>
</evidence>
<keyword evidence="12" id="KW-1185">Reference proteome</keyword>
<protein>
    <submittedName>
        <fullName evidence="11">Putative nuclear factor of activated T-cells 5 isoform X2</fullName>
    </submittedName>
</protein>
<keyword evidence="7" id="KW-0804">Transcription</keyword>
<dbReference type="AlphaFoldDB" id="A0A2G8KR65"/>
<feature type="region of interest" description="Disordered" evidence="9">
    <location>
        <begin position="62"/>
        <end position="91"/>
    </location>
</feature>
<dbReference type="Gene3D" id="2.60.40.340">
    <property type="entry name" value="Rel homology domain (RHD), DNA-binding domain"/>
    <property type="match status" value="1"/>
</dbReference>
<dbReference type="GO" id="GO:0000981">
    <property type="term" value="F:DNA-binding transcription factor activity, RNA polymerase II-specific"/>
    <property type="evidence" value="ECO:0007669"/>
    <property type="project" value="TreeGrafter"/>
</dbReference>
<dbReference type="STRING" id="307972.A0A2G8KR65"/>
<dbReference type="SMART" id="SM00429">
    <property type="entry name" value="IPT"/>
    <property type="match status" value="1"/>
</dbReference>
<dbReference type="Pfam" id="PF00554">
    <property type="entry name" value="RHD_DNA_bind"/>
    <property type="match status" value="1"/>
</dbReference>
<evidence type="ECO:0000256" key="2">
    <source>
        <dbReference type="ARBA" id="ARBA00004496"/>
    </source>
</evidence>